<organism evidence="1 2">
    <name type="scientific">Peterkaempfera bronchialis</name>
    <dbReference type="NCBI Taxonomy" id="2126346"/>
    <lineage>
        <taxon>Bacteria</taxon>
        <taxon>Bacillati</taxon>
        <taxon>Actinomycetota</taxon>
        <taxon>Actinomycetes</taxon>
        <taxon>Kitasatosporales</taxon>
        <taxon>Streptomycetaceae</taxon>
        <taxon>Peterkaempfera</taxon>
    </lineage>
</organism>
<dbReference type="InterPro" id="IPR046037">
    <property type="entry name" value="DUF5995"/>
</dbReference>
<dbReference type="Pfam" id="PF19458">
    <property type="entry name" value="DUF5995"/>
    <property type="match status" value="1"/>
</dbReference>
<sequence length="231" mass="25145">MVVQVEVPPLDGVVARLRELDGRLPPGDGVAVFNRMYLTVTEEIRDRLAGPCFGDPAAVAELDVVFAGRYLTAVDADLAGQRPTPCWRPLFSLRAHPHIHPVQFALAGMNAHIELDLPLAVVETCRRRSCPPEALAADYHRINEVLAALEARVREQLLPGPDPLDAADPLVHLAGSWSIERARDAAWASVLALWGLRRLRPAYRALAAALDDSVGMVGRYLLTPVGGRPSH</sequence>
<evidence type="ECO:0000313" key="2">
    <source>
        <dbReference type="Proteomes" id="UP000249340"/>
    </source>
</evidence>
<proteinExistence type="predicted"/>
<dbReference type="Proteomes" id="UP000249340">
    <property type="component" value="Chromosome"/>
</dbReference>
<dbReference type="EMBL" id="CP031264">
    <property type="protein sequence ID" value="AXI80754.1"/>
    <property type="molecule type" value="Genomic_DNA"/>
</dbReference>
<keyword evidence="2" id="KW-1185">Reference proteome</keyword>
<protein>
    <submittedName>
        <fullName evidence="1">Uncharacterized protein</fullName>
    </submittedName>
</protein>
<accession>A0A345T449</accession>
<dbReference type="KEGG" id="stri:C7M71_028605"/>
<dbReference type="OrthoDB" id="583431at2"/>
<name>A0A345T449_9ACTN</name>
<reference evidence="2" key="1">
    <citation type="submission" date="2018-07" db="EMBL/GenBank/DDBJ databases">
        <title>Streptacidiphilus bronchialis DSM 106435 chromosome.</title>
        <authorList>
            <person name="Batra D."/>
            <person name="Gulvik C.A."/>
        </authorList>
    </citation>
    <scope>NUCLEOTIDE SEQUENCE [LARGE SCALE GENOMIC DNA]</scope>
    <source>
        <strain evidence="2">DSM 106435</strain>
    </source>
</reference>
<gene>
    <name evidence="1" type="ORF">C7M71_028605</name>
</gene>
<dbReference type="AlphaFoldDB" id="A0A345T449"/>
<dbReference type="RefSeq" id="WP_111494884.1">
    <property type="nucleotide sequence ID" value="NZ_CP031264.1"/>
</dbReference>
<evidence type="ECO:0000313" key="1">
    <source>
        <dbReference type="EMBL" id="AXI80754.1"/>
    </source>
</evidence>